<dbReference type="InterPro" id="IPR039425">
    <property type="entry name" value="RNA_pol_sigma-70-like"/>
</dbReference>
<feature type="domain" description="RNA polymerase sigma-70 region 2" evidence="6">
    <location>
        <begin position="14"/>
        <end position="79"/>
    </location>
</feature>
<evidence type="ECO:0000259" key="6">
    <source>
        <dbReference type="Pfam" id="PF04542"/>
    </source>
</evidence>
<dbReference type="EMBL" id="CAAHFH010000002">
    <property type="protein sequence ID" value="VGO21155.1"/>
    <property type="molecule type" value="Genomic_DNA"/>
</dbReference>
<keyword evidence="9" id="KW-1185">Reference proteome</keyword>
<reference evidence="8 9" key="1">
    <citation type="submission" date="2019-04" db="EMBL/GenBank/DDBJ databases">
        <authorList>
            <person name="Van Vliet M D."/>
        </authorList>
    </citation>
    <scope>NUCLEOTIDE SEQUENCE [LARGE SCALE GENOMIC DNA]</scope>
    <source>
        <strain evidence="8 9">F21</strain>
    </source>
</reference>
<sequence length="188" mass="22010">MNDKELPNPEEWLSEHGDYLFQFAFVRLHNRAAAEDAVQETFLAGIKALDRYDGKTPIRYWLRGILRHKVVDYIRKASREIAVDDTESGEILDSFKFKAFGIAEQHPPDWKFNPGHAYEQKEFWEVFYSCMSKLPKATGLAFTLRELEGISTKDICKELNMKPNNVWVVLHRARTQLKSCLEENWTRN</sequence>
<accession>A0A6C2ULM2</accession>
<dbReference type="GO" id="GO:0003677">
    <property type="term" value="F:DNA binding"/>
    <property type="evidence" value="ECO:0007669"/>
    <property type="project" value="UniProtKB-KW"/>
</dbReference>
<evidence type="ECO:0000256" key="1">
    <source>
        <dbReference type="ARBA" id="ARBA00010641"/>
    </source>
</evidence>
<dbReference type="InterPro" id="IPR013324">
    <property type="entry name" value="RNA_pol_sigma_r3/r4-like"/>
</dbReference>
<keyword evidence="3" id="KW-0731">Sigma factor</keyword>
<protein>
    <submittedName>
        <fullName evidence="8">ECF RNA polymerase sigma factor SigM</fullName>
    </submittedName>
</protein>
<dbReference type="Pfam" id="PF04542">
    <property type="entry name" value="Sigma70_r2"/>
    <property type="match status" value="1"/>
</dbReference>
<evidence type="ECO:0000256" key="5">
    <source>
        <dbReference type="ARBA" id="ARBA00023163"/>
    </source>
</evidence>
<keyword evidence="4" id="KW-0238">DNA-binding</keyword>
<dbReference type="GO" id="GO:0016987">
    <property type="term" value="F:sigma factor activity"/>
    <property type="evidence" value="ECO:0007669"/>
    <property type="project" value="UniProtKB-KW"/>
</dbReference>
<evidence type="ECO:0000313" key="9">
    <source>
        <dbReference type="Proteomes" id="UP000346198"/>
    </source>
</evidence>
<evidence type="ECO:0000259" key="7">
    <source>
        <dbReference type="Pfam" id="PF08281"/>
    </source>
</evidence>
<comment type="similarity">
    <text evidence="1">Belongs to the sigma-70 factor family. ECF subfamily.</text>
</comment>
<dbReference type="Gene3D" id="1.10.1740.10">
    <property type="match status" value="1"/>
</dbReference>
<keyword evidence="5" id="KW-0804">Transcription</keyword>
<organism evidence="8 9">
    <name type="scientific">Pontiella sulfatireligans</name>
    <dbReference type="NCBI Taxonomy" id="2750658"/>
    <lineage>
        <taxon>Bacteria</taxon>
        <taxon>Pseudomonadati</taxon>
        <taxon>Kiritimatiellota</taxon>
        <taxon>Kiritimatiellia</taxon>
        <taxon>Kiritimatiellales</taxon>
        <taxon>Pontiellaceae</taxon>
        <taxon>Pontiella</taxon>
    </lineage>
</organism>
<dbReference type="NCBIfam" id="TIGR02937">
    <property type="entry name" value="sigma70-ECF"/>
    <property type="match status" value="1"/>
</dbReference>
<dbReference type="AlphaFoldDB" id="A0A6C2ULM2"/>
<dbReference type="PANTHER" id="PTHR43133">
    <property type="entry name" value="RNA POLYMERASE ECF-TYPE SIGMA FACTO"/>
    <property type="match status" value="1"/>
</dbReference>
<name>A0A6C2ULM2_9BACT</name>
<dbReference type="InterPro" id="IPR014284">
    <property type="entry name" value="RNA_pol_sigma-70_dom"/>
</dbReference>
<evidence type="ECO:0000256" key="3">
    <source>
        <dbReference type="ARBA" id="ARBA00023082"/>
    </source>
</evidence>
<evidence type="ECO:0000256" key="2">
    <source>
        <dbReference type="ARBA" id="ARBA00023015"/>
    </source>
</evidence>
<dbReference type="SUPFAM" id="SSF88659">
    <property type="entry name" value="Sigma3 and sigma4 domains of RNA polymerase sigma factors"/>
    <property type="match status" value="1"/>
</dbReference>
<gene>
    <name evidence="8" type="primary">sigM</name>
    <name evidence="8" type="ORF">SCARR_03226</name>
</gene>
<dbReference type="SUPFAM" id="SSF88946">
    <property type="entry name" value="Sigma2 domain of RNA polymerase sigma factors"/>
    <property type="match status" value="1"/>
</dbReference>
<dbReference type="InterPro" id="IPR036388">
    <property type="entry name" value="WH-like_DNA-bd_sf"/>
</dbReference>
<dbReference type="PANTHER" id="PTHR43133:SF8">
    <property type="entry name" value="RNA POLYMERASE SIGMA FACTOR HI_1459-RELATED"/>
    <property type="match status" value="1"/>
</dbReference>
<dbReference type="Pfam" id="PF08281">
    <property type="entry name" value="Sigma70_r4_2"/>
    <property type="match status" value="1"/>
</dbReference>
<dbReference type="InterPro" id="IPR013325">
    <property type="entry name" value="RNA_pol_sigma_r2"/>
</dbReference>
<feature type="domain" description="RNA polymerase sigma factor 70 region 4 type 2" evidence="7">
    <location>
        <begin position="127"/>
        <end position="177"/>
    </location>
</feature>
<dbReference type="InterPro" id="IPR007627">
    <property type="entry name" value="RNA_pol_sigma70_r2"/>
</dbReference>
<evidence type="ECO:0000256" key="4">
    <source>
        <dbReference type="ARBA" id="ARBA00023125"/>
    </source>
</evidence>
<dbReference type="GO" id="GO:0006352">
    <property type="term" value="P:DNA-templated transcription initiation"/>
    <property type="evidence" value="ECO:0007669"/>
    <property type="project" value="InterPro"/>
</dbReference>
<dbReference type="InterPro" id="IPR013249">
    <property type="entry name" value="RNA_pol_sigma70_r4_t2"/>
</dbReference>
<proteinExistence type="inferred from homology"/>
<keyword evidence="2" id="KW-0805">Transcription regulation</keyword>
<dbReference type="Gene3D" id="1.10.10.10">
    <property type="entry name" value="Winged helix-like DNA-binding domain superfamily/Winged helix DNA-binding domain"/>
    <property type="match status" value="1"/>
</dbReference>
<dbReference type="Proteomes" id="UP000346198">
    <property type="component" value="Unassembled WGS sequence"/>
</dbReference>
<dbReference type="RefSeq" id="WP_136062641.1">
    <property type="nucleotide sequence ID" value="NZ_CAAHFH010000002.1"/>
</dbReference>
<evidence type="ECO:0000313" key="8">
    <source>
        <dbReference type="EMBL" id="VGO21155.1"/>
    </source>
</evidence>